<feature type="transmembrane region" description="Helical" evidence="1">
    <location>
        <begin position="326"/>
        <end position="345"/>
    </location>
</feature>
<feature type="transmembrane region" description="Helical" evidence="1">
    <location>
        <begin position="28"/>
        <end position="54"/>
    </location>
</feature>
<comment type="caution">
    <text evidence="2">The sequence shown here is derived from an EMBL/GenBank/DDBJ whole genome shotgun (WGS) entry which is preliminary data.</text>
</comment>
<accession>A0A4P5NPE1</accession>
<feature type="transmembrane region" description="Helical" evidence="1">
    <location>
        <begin position="236"/>
        <end position="254"/>
    </location>
</feature>
<evidence type="ECO:0008006" key="4">
    <source>
        <dbReference type="Google" id="ProtNLM"/>
    </source>
</evidence>
<keyword evidence="1" id="KW-0812">Transmembrane</keyword>
<dbReference type="AlphaFoldDB" id="A0A4P5NPE1"/>
<sequence length="583" mass="60542">MLVGMACALPACWSRSAAGMVPALRCGWLAICVMAVLSCLGVVLPGGIVAWAGFSGNARDVALLVPLGIVGFAASGGRDLAACGGAALAVTGGPVLSSMGAGWILVARAHGPHNDILRMDVRQAPDLIALLLMAAVLVFPAHAGWLLPGLCWLATRGLLGLSFSPRVAPRGLHPFHMTDIAAMVAAMALWGHLPAGGMVADMRWGGMLIVAGCLLYMTASWRALCAGDGRRVMTGLLGGTGALVIVLAGLGLLARADDLPAMATCAGRTSMLVVGTLLTWVFMARAIDVMEREAGALVLCRLGGLGVLMPRLSALFSIGLLAESGLPPLLGFSLIWMLLHLLAAMPRGGGLGADLPLLLALMALGAGWAIRMLALVRIVAVMLCGRPRTPRGAGASDPPGREMVTLLLAVLPVLCASIWPGYWLGLVAGHGPGGVTWPMMDTIVLASPDGAAVLHPARLCLLVAVVGGMVVLLRRMACPTPARQVAGWQQGAPPVPPWMVFGDPLTQVGPGNPARMLLDMVVMPAARRRLLRDYVRLRRRMGQPWPALARYAGDVLRGSVMVSAPVVVAMACMAALIFIAWHG</sequence>
<feature type="transmembrane region" description="Helical" evidence="1">
    <location>
        <begin position="205"/>
        <end position="224"/>
    </location>
</feature>
<feature type="transmembrane region" description="Helical" evidence="1">
    <location>
        <begin position="84"/>
        <end position="106"/>
    </location>
</feature>
<evidence type="ECO:0000256" key="1">
    <source>
        <dbReference type="SAM" id="Phobius"/>
    </source>
</evidence>
<keyword evidence="1" id="KW-0472">Membrane</keyword>
<evidence type="ECO:0000313" key="2">
    <source>
        <dbReference type="EMBL" id="GCE83263.1"/>
    </source>
</evidence>
<proteinExistence type="predicted"/>
<keyword evidence="3" id="KW-1185">Reference proteome</keyword>
<feature type="transmembrane region" description="Helical" evidence="1">
    <location>
        <begin position="61"/>
        <end position="78"/>
    </location>
</feature>
<protein>
    <recommendedName>
        <fullName evidence="4">NADH:quinone oxidoreductase/Mrp antiporter membrane subunit domain-containing protein</fullName>
    </recommendedName>
</protein>
<feature type="transmembrane region" description="Helical" evidence="1">
    <location>
        <begin position="560"/>
        <end position="581"/>
    </location>
</feature>
<name>A0A4P5NPE1_9PROT</name>
<feature type="transmembrane region" description="Helical" evidence="1">
    <location>
        <begin position="357"/>
        <end position="383"/>
    </location>
</feature>
<dbReference type="EMBL" id="BDLU01000032">
    <property type="protein sequence ID" value="GCE83263.1"/>
    <property type="molecule type" value="Genomic_DNA"/>
</dbReference>
<feature type="transmembrane region" description="Helical" evidence="1">
    <location>
        <begin position="127"/>
        <end position="155"/>
    </location>
</feature>
<feature type="transmembrane region" description="Helical" evidence="1">
    <location>
        <begin position="451"/>
        <end position="473"/>
    </location>
</feature>
<feature type="transmembrane region" description="Helical" evidence="1">
    <location>
        <begin position="404"/>
        <end position="431"/>
    </location>
</feature>
<evidence type="ECO:0000313" key="3">
    <source>
        <dbReference type="Proteomes" id="UP000315095"/>
    </source>
</evidence>
<reference evidence="3" key="1">
    <citation type="submission" date="2017-01" db="EMBL/GenBank/DDBJ databases">
        <title>Komagataeibacter sp. MSKU9 whole genome sequencing project.</title>
        <authorList>
            <person name="Matsutani M."/>
            <person name="Naloka K."/>
            <person name="Theeragool G."/>
            <person name="Yakushi T."/>
            <person name="Matsushita K."/>
        </authorList>
    </citation>
    <scope>NUCLEOTIDE SEQUENCE [LARGE SCALE GENOMIC DNA]</scope>
    <source>
        <strain evidence="3">MSKU9</strain>
    </source>
</reference>
<dbReference type="Proteomes" id="UP000315095">
    <property type="component" value="Unassembled WGS sequence"/>
</dbReference>
<organism evidence="2 3">
    <name type="scientific">Komagataeibacter diospyri</name>
    <dbReference type="NCBI Taxonomy" id="1932662"/>
    <lineage>
        <taxon>Bacteria</taxon>
        <taxon>Pseudomonadati</taxon>
        <taxon>Pseudomonadota</taxon>
        <taxon>Alphaproteobacteria</taxon>
        <taxon>Acetobacterales</taxon>
        <taxon>Acetobacteraceae</taxon>
        <taxon>Komagataeibacter</taxon>
    </lineage>
</organism>
<gene>
    <name evidence="2" type="ORF">MSKU9_1404</name>
</gene>
<keyword evidence="1" id="KW-1133">Transmembrane helix</keyword>
<feature type="transmembrane region" description="Helical" evidence="1">
    <location>
        <begin position="261"/>
        <end position="282"/>
    </location>
</feature>